<keyword evidence="2" id="KW-1185">Reference proteome</keyword>
<protein>
    <submittedName>
        <fullName evidence="1">Uncharacterized protein</fullName>
    </submittedName>
</protein>
<name>A0ABM8AD37_9DEIO</name>
<organism evidence="1 2">
    <name type="scientific">Deinococcus aetherius</name>
    <dbReference type="NCBI Taxonomy" id="200252"/>
    <lineage>
        <taxon>Bacteria</taxon>
        <taxon>Thermotogati</taxon>
        <taxon>Deinococcota</taxon>
        <taxon>Deinococci</taxon>
        <taxon>Deinococcales</taxon>
        <taxon>Deinococcaceae</taxon>
        <taxon>Deinococcus</taxon>
    </lineage>
</organism>
<reference evidence="1" key="1">
    <citation type="submission" date="2022-07" db="EMBL/GenBank/DDBJ databases">
        <title>Complete Genome Sequence of the Radioresistant Bacterium Deinococcus aetherius ST0316, Isolated from the Air Dust collected in Lower Stratosphere above Japan.</title>
        <authorList>
            <person name="Satoh K."/>
            <person name="Hagiwara K."/>
            <person name="Katsumata K."/>
            <person name="Kubo A."/>
            <person name="Yokobori S."/>
            <person name="Yamagishi A."/>
            <person name="Oono Y."/>
            <person name="Narumi I."/>
        </authorList>
    </citation>
    <scope>NUCLEOTIDE SEQUENCE</scope>
    <source>
        <strain evidence="1">ST0316</strain>
    </source>
</reference>
<accession>A0ABM8AD37</accession>
<evidence type="ECO:0000313" key="1">
    <source>
        <dbReference type="EMBL" id="BDP41705.1"/>
    </source>
</evidence>
<gene>
    <name evidence="1" type="ORF">DAETH_16740</name>
</gene>
<sequence length="160" mass="18115">MTLQNVDALLGRTVTGIYMIRFLLPDGEPIYTDDPIIVDTQTASLCFRAKAECLIVEDKWIDPFSSRYVMGNPVYPSNIVQMRNEIGGNYIIDVSKDIKFSVYQGKSICSYRYIKNPFNQVVGVVLYLDQLPLTFVVMGEECMINPARLPEGFQVVESNI</sequence>
<proteinExistence type="predicted"/>
<evidence type="ECO:0000313" key="2">
    <source>
        <dbReference type="Proteomes" id="UP001064971"/>
    </source>
</evidence>
<dbReference type="EMBL" id="AP026560">
    <property type="protein sequence ID" value="BDP41705.1"/>
    <property type="molecule type" value="Genomic_DNA"/>
</dbReference>
<dbReference type="Proteomes" id="UP001064971">
    <property type="component" value="Chromosome"/>
</dbReference>